<keyword evidence="2" id="KW-0496">Mitochondrion</keyword>
<feature type="compositionally biased region" description="Polar residues" evidence="1">
    <location>
        <begin position="1"/>
        <end position="21"/>
    </location>
</feature>
<proteinExistence type="predicted"/>
<protein>
    <submittedName>
        <fullName evidence="2">Uncharacterized protein</fullName>
    </submittedName>
</protein>
<dbReference type="EMBL" id="MK697699">
    <property type="protein sequence ID" value="QHR89822.1"/>
    <property type="molecule type" value="Genomic_DNA"/>
</dbReference>
<feature type="region of interest" description="Disordered" evidence="1">
    <location>
        <begin position="1"/>
        <end position="26"/>
    </location>
</feature>
<reference evidence="2" key="1">
    <citation type="submission" date="2019-03" db="EMBL/GenBank/DDBJ databases">
        <title>Largest Complete Mitochondrial Genome of a Gymnosperm, Sitka Spruce (Picea sitchensis), Indicates Complex Physical Structure.</title>
        <authorList>
            <person name="Jackman S.D."/>
            <person name="Coombe L."/>
            <person name="Warren R."/>
            <person name="Kirk H."/>
            <person name="Trinh E."/>
            <person name="McLeod T."/>
            <person name="Pleasance S."/>
            <person name="Pandoh P."/>
            <person name="Zhao Y."/>
            <person name="Coope R."/>
            <person name="Bousquet J."/>
            <person name="Bohlmann J.C."/>
            <person name="Jones S.J.M."/>
            <person name="Birol I."/>
        </authorList>
    </citation>
    <scope>NUCLEOTIDE SEQUENCE</scope>
    <source>
        <strain evidence="2">Q903</strain>
    </source>
</reference>
<geneLocation type="mitochondrion" evidence="2"/>
<evidence type="ECO:0000313" key="2">
    <source>
        <dbReference type="EMBL" id="QHR89822.1"/>
    </source>
</evidence>
<accession>A0A6B9XUN5</accession>
<sequence>MNGLVSSHQESTPMKRISSQQDPDDMVRVGRRREKVVGCAGKAGRKRLLVVRVVRRRGKVVGCVGREGGEI</sequence>
<evidence type="ECO:0000256" key="1">
    <source>
        <dbReference type="SAM" id="MobiDB-lite"/>
    </source>
</evidence>
<gene>
    <name evidence="2" type="primary">orf03867</name>
    <name evidence="2" type="ORF">Q903MT_gene3844</name>
</gene>
<dbReference type="AlphaFoldDB" id="A0A6B9XUN5"/>
<name>A0A6B9XUN5_PICSI</name>
<organism evidence="2">
    <name type="scientific">Picea sitchensis</name>
    <name type="common">Sitka spruce</name>
    <name type="synonym">Pinus sitchensis</name>
    <dbReference type="NCBI Taxonomy" id="3332"/>
    <lineage>
        <taxon>Eukaryota</taxon>
        <taxon>Viridiplantae</taxon>
        <taxon>Streptophyta</taxon>
        <taxon>Embryophyta</taxon>
        <taxon>Tracheophyta</taxon>
        <taxon>Spermatophyta</taxon>
        <taxon>Pinopsida</taxon>
        <taxon>Pinidae</taxon>
        <taxon>Conifers I</taxon>
        <taxon>Pinales</taxon>
        <taxon>Pinaceae</taxon>
        <taxon>Picea</taxon>
    </lineage>
</organism>